<feature type="transmembrane region" description="Helical" evidence="9">
    <location>
        <begin position="199"/>
        <end position="218"/>
    </location>
</feature>
<feature type="transmembrane region" description="Helical" evidence="9">
    <location>
        <begin position="155"/>
        <end position="173"/>
    </location>
</feature>
<keyword evidence="11" id="KW-1185">Reference proteome</keyword>
<evidence type="ECO:0000256" key="8">
    <source>
        <dbReference type="ARBA" id="ARBA00023136"/>
    </source>
</evidence>
<accession>A0ABW0RDB2</accession>
<comment type="function">
    <text evidence="9">Component of the transport system for branched-chain amino acids.</text>
</comment>
<sequence>MNNLGSFIKNNLAVGFMLFALFLGAGNIIFPPLLGQQAGEHLLPAIIGFLITGVGLPLTGIVTVAKNGGDLQEVAGRIHPLFGIIFTAVVYLSIGPLFAIPRTGTVTYEIGIAPYLSEAQAESWVPLFISSLIYFAISLYLALNPTKLVDRIGKILTPALLIVILLLALKSVITPMGPLQEAQGDYITKAFSKGFVEGYLTMDVLASLVFGIVVVQSIQAKGIMDRAKQVTITIFAGIVAALGLAFVYISLSWIGASSPTVTGYFDEGGSVISAASKVLYGNTGSIILSLVIILACITTSVGLITANATFFSKLFPKLSYKLLVVIFTVFSFLISNFGLAKLIQITLPVLLFIYPIAIVLMFMVMFDKAWNRAPIVYTLALIATAFVSLYDGIKGAGFSIGWYEKLVSSFPLYEQSLGWLVPAIVGLVIGWIIHLITKSAKGATN</sequence>
<dbReference type="Proteomes" id="UP001595978">
    <property type="component" value="Unassembled WGS sequence"/>
</dbReference>
<comment type="subcellular location">
    <subcellularLocation>
        <location evidence="1 9">Cell membrane</location>
        <topology evidence="1 9">Multi-pass membrane protein</topology>
    </subcellularLocation>
</comment>
<evidence type="ECO:0000256" key="6">
    <source>
        <dbReference type="ARBA" id="ARBA00022970"/>
    </source>
</evidence>
<dbReference type="PANTHER" id="PTHR30588">
    <property type="entry name" value="BRANCHED-CHAIN AMINO ACID TRANSPORT SYSTEM 2 CARRIER PROTEIN"/>
    <property type="match status" value="1"/>
</dbReference>
<protein>
    <recommendedName>
        <fullName evidence="9">Branched-chain amino acid transport system carrier protein</fullName>
    </recommendedName>
</protein>
<evidence type="ECO:0000256" key="1">
    <source>
        <dbReference type="ARBA" id="ARBA00004651"/>
    </source>
</evidence>
<keyword evidence="6 9" id="KW-0029">Amino-acid transport</keyword>
<evidence type="ECO:0000256" key="4">
    <source>
        <dbReference type="ARBA" id="ARBA00022475"/>
    </source>
</evidence>
<keyword evidence="4" id="KW-1003">Cell membrane</keyword>
<dbReference type="EMBL" id="JBHSNQ010000170">
    <property type="protein sequence ID" value="MFC5542583.1"/>
    <property type="molecule type" value="Genomic_DNA"/>
</dbReference>
<dbReference type="Pfam" id="PF05525">
    <property type="entry name" value="Branch_AA_trans"/>
    <property type="match status" value="1"/>
</dbReference>
<comment type="caution">
    <text evidence="10">The sequence shown here is derived from an EMBL/GenBank/DDBJ whole genome shotgun (WGS) entry which is preliminary data.</text>
</comment>
<feature type="transmembrane region" description="Helical" evidence="9">
    <location>
        <begin position="12"/>
        <end position="30"/>
    </location>
</feature>
<evidence type="ECO:0000256" key="9">
    <source>
        <dbReference type="RuleBase" id="RU362122"/>
    </source>
</evidence>
<keyword evidence="3 9" id="KW-0813">Transport</keyword>
<dbReference type="RefSeq" id="WP_390309985.1">
    <property type="nucleotide sequence ID" value="NZ_JBHSNQ010000170.1"/>
</dbReference>
<feature type="transmembrane region" description="Helical" evidence="9">
    <location>
        <begin position="286"/>
        <end position="306"/>
    </location>
</feature>
<evidence type="ECO:0000313" key="11">
    <source>
        <dbReference type="Proteomes" id="UP001595978"/>
    </source>
</evidence>
<feature type="transmembrane region" description="Helical" evidence="9">
    <location>
        <begin position="230"/>
        <end position="254"/>
    </location>
</feature>
<organism evidence="10 11">
    <name type="scientific">Ureibacillus suwonensis</name>
    <dbReference type="NCBI Taxonomy" id="313007"/>
    <lineage>
        <taxon>Bacteria</taxon>
        <taxon>Bacillati</taxon>
        <taxon>Bacillota</taxon>
        <taxon>Bacilli</taxon>
        <taxon>Bacillales</taxon>
        <taxon>Caryophanaceae</taxon>
        <taxon>Ureibacillus</taxon>
    </lineage>
</organism>
<feature type="transmembrane region" description="Helical" evidence="9">
    <location>
        <begin position="77"/>
        <end position="99"/>
    </location>
</feature>
<feature type="transmembrane region" description="Helical" evidence="9">
    <location>
        <begin position="345"/>
        <end position="364"/>
    </location>
</feature>
<comment type="similarity">
    <text evidence="2 9">Belongs to the branched chain amino acid transporter family.</text>
</comment>
<dbReference type="NCBIfam" id="TIGR00796">
    <property type="entry name" value="livcs"/>
    <property type="match status" value="1"/>
</dbReference>
<evidence type="ECO:0000256" key="5">
    <source>
        <dbReference type="ARBA" id="ARBA00022692"/>
    </source>
</evidence>
<feature type="transmembrane region" description="Helical" evidence="9">
    <location>
        <begin position="376"/>
        <end position="397"/>
    </location>
</feature>
<feature type="transmembrane region" description="Helical" evidence="9">
    <location>
        <begin position="42"/>
        <end position="65"/>
    </location>
</feature>
<evidence type="ECO:0000313" key="10">
    <source>
        <dbReference type="EMBL" id="MFC5542583.1"/>
    </source>
</evidence>
<keyword evidence="5 9" id="KW-0812">Transmembrane</keyword>
<keyword evidence="8 9" id="KW-0472">Membrane</keyword>
<proteinExistence type="inferred from homology"/>
<name>A0ABW0RDB2_9BACL</name>
<dbReference type="PANTHER" id="PTHR30588:SF8">
    <property type="entry name" value="BRANCHED-CHAIN AMINO ACID PERMEASE BRAB"/>
    <property type="match status" value="1"/>
</dbReference>
<feature type="transmembrane region" description="Helical" evidence="9">
    <location>
        <begin position="318"/>
        <end position="339"/>
    </location>
</feature>
<evidence type="ECO:0000256" key="3">
    <source>
        <dbReference type="ARBA" id="ARBA00022448"/>
    </source>
</evidence>
<evidence type="ECO:0000256" key="2">
    <source>
        <dbReference type="ARBA" id="ARBA00008540"/>
    </source>
</evidence>
<keyword evidence="7 9" id="KW-1133">Transmembrane helix</keyword>
<feature type="transmembrane region" description="Helical" evidence="9">
    <location>
        <begin position="124"/>
        <end position="143"/>
    </location>
</feature>
<dbReference type="InterPro" id="IPR004685">
    <property type="entry name" value="Brnchd-chn_aa_trnsp_Livcs"/>
</dbReference>
<gene>
    <name evidence="10" type="primary">brnQ</name>
    <name evidence="10" type="ORF">ACFPOH_12795</name>
</gene>
<feature type="transmembrane region" description="Helical" evidence="9">
    <location>
        <begin position="417"/>
        <end position="436"/>
    </location>
</feature>
<evidence type="ECO:0000256" key="7">
    <source>
        <dbReference type="ARBA" id="ARBA00022989"/>
    </source>
</evidence>
<reference evidence="11" key="1">
    <citation type="journal article" date="2019" name="Int. J. Syst. Evol. Microbiol.">
        <title>The Global Catalogue of Microorganisms (GCM) 10K type strain sequencing project: providing services to taxonomists for standard genome sequencing and annotation.</title>
        <authorList>
            <consortium name="The Broad Institute Genomics Platform"/>
            <consortium name="The Broad Institute Genome Sequencing Center for Infectious Disease"/>
            <person name="Wu L."/>
            <person name="Ma J."/>
        </authorList>
    </citation>
    <scope>NUCLEOTIDE SEQUENCE [LARGE SCALE GENOMIC DNA]</scope>
    <source>
        <strain evidence="11">CCUG 56331</strain>
    </source>
</reference>